<comment type="function">
    <text evidence="2">Binds to DNA and alters its conformation. May be involved in regulation of gene expression, nucleoid organization and DNA protection.</text>
</comment>
<comment type="caution">
    <text evidence="4">The sequence shown here is derived from an EMBL/GenBank/DDBJ whole genome shotgun (WGS) entry which is preliminary data.</text>
</comment>
<dbReference type="InterPro" id="IPR036894">
    <property type="entry name" value="YbaB-like_sf"/>
</dbReference>
<dbReference type="AlphaFoldDB" id="A0A964BSZ4"/>
<comment type="subunit">
    <text evidence="2">Homodimer.</text>
</comment>
<proteinExistence type="inferred from homology"/>
<dbReference type="EMBL" id="JADWDC010000027">
    <property type="protein sequence ID" value="MCC0177691.1"/>
    <property type="molecule type" value="Genomic_DNA"/>
</dbReference>
<dbReference type="HAMAP" id="MF_00274">
    <property type="entry name" value="DNA_YbaB_EbfC"/>
    <property type="match status" value="1"/>
</dbReference>
<reference evidence="4" key="1">
    <citation type="journal article" date="2021" name="Antonie Van Leeuwenhoek">
        <title>Draft genome and description of Waterburya agarophytonicola gen. nov. sp. nov. (Pleurocapsales, Cyanobacteria): a seaweed symbiont.</title>
        <authorList>
            <person name="Bonthond G."/>
            <person name="Shalygin S."/>
            <person name="Bayer T."/>
            <person name="Weinberger F."/>
        </authorList>
    </citation>
    <scope>NUCLEOTIDE SEQUENCE</scope>
    <source>
        <strain evidence="4">KI4</strain>
    </source>
</reference>
<keyword evidence="5" id="KW-1185">Reference proteome</keyword>
<comment type="similarity">
    <text evidence="2">Belongs to the YbaB/EbfC family.</text>
</comment>
<comment type="subcellular location">
    <subcellularLocation>
        <location evidence="2">Cytoplasm</location>
        <location evidence="2">Nucleoid</location>
    </subcellularLocation>
</comment>
<keyword evidence="3" id="KW-0175">Coiled coil</keyword>
<dbReference type="RefSeq" id="WP_229640756.1">
    <property type="nucleotide sequence ID" value="NZ_JADWDC010000027.1"/>
</dbReference>
<dbReference type="PANTHER" id="PTHR33449:SF1">
    <property type="entry name" value="NUCLEOID-ASSOCIATED PROTEIN YBAB"/>
    <property type="match status" value="1"/>
</dbReference>
<dbReference type="Proteomes" id="UP000729733">
    <property type="component" value="Unassembled WGS sequence"/>
</dbReference>
<keyword evidence="1 2" id="KW-0238">DNA-binding</keyword>
<dbReference type="PANTHER" id="PTHR33449">
    <property type="entry name" value="NUCLEOID-ASSOCIATED PROTEIN YBAB"/>
    <property type="match status" value="1"/>
</dbReference>
<sequence length="112" mass="11966">MAGKGFGPLGKMKELADAFKKAQEVQAGAQQLQNELEQMEIEGTSEDGLVKVVMSGNQEPRRVEISPDAMSQGAEALSVSVTAAMTSAYEQSTELMRGRMEELTSGLNLPGM</sequence>
<feature type="coiled-coil region" evidence="3">
    <location>
        <begin position="15"/>
        <end position="42"/>
    </location>
</feature>
<dbReference type="InterPro" id="IPR004401">
    <property type="entry name" value="YbaB/EbfC"/>
</dbReference>
<gene>
    <name evidence="4" type="ORF">I4641_11945</name>
</gene>
<dbReference type="GO" id="GO:0003677">
    <property type="term" value="F:DNA binding"/>
    <property type="evidence" value="ECO:0007669"/>
    <property type="project" value="UniProtKB-UniRule"/>
</dbReference>
<evidence type="ECO:0000313" key="5">
    <source>
        <dbReference type="Proteomes" id="UP000729733"/>
    </source>
</evidence>
<protein>
    <recommendedName>
        <fullName evidence="2">Nucleoid-associated protein I4641_11945</fullName>
    </recommendedName>
</protein>
<dbReference type="GO" id="GO:0043590">
    <property type="term" value="C:bacterial nucleoid"/>
    <property type="evidence" value="ECO:0007669"/>
    <property type="project" value="UniProtKB-UniRule"/>
</dbReference>
<accession>A0A964BSZ4</accession>
<evidence type="ECO:0000256" key="3">
    <source>
        <dbReference type="SAM" id="Coils"/>
    </source>
</evidence>
<dbReference type="Pfam" id="PF02575">
    <property type="entry name" value="YbaB_DNA_bd"/>
    <property type="match status" value="1"/>
</dbReference>
<evidence type="ECO:0000256" key="1">
    <source>
        <dbReference type="ARBA" id="ARBA00023125"/>
    </source>
</evidence>
<keyword evidence="2" id="KW-0963">Cytoplasm</keyword>
<name>A0A964BSZ4_9CYAN</name>
<dbReference type="PIRSF" id="PIRSF004555">
    <property type="entry name" value="UCP004555"/>
    <property type="match status" value="1"/>
</dbReference>
<organism evidence="4 5">
    <name type="scientific">Waterburya agarophytonicola KI4</name>
    <dbReference type="NCBI Taxonomy" id="2874699"/>
    <lineage>
        <taxon>Bacteria</taxon>
        <taxon>Bacillati</taxon>
        <taxon>Cyanobacteriota</taxon>
        <taxon>Cyanophyceae</taxon>
        <taxon>Pleurocapsales</taxon>
        <taxon>Hyellaceae</taxon>
        <taxon>Waterburya</taxon>
        <taxon>Waterburya agarophytonicola</taxon>
    </lineage>
</organism>
<dbReference type="Gene3D" id="3.30.1310.10">
    <property type="entry name" value="Nucleoid-associated protein YbaB-like domain"/>
    <property type="match status" value="1"/>
</dbReference>
<dbReference type="SUPFAM" id="SSF82607">
    <property type="entry name" value="YbaB-like"/>
    <property type="match status" value="1"/>
</dbReference>
<dbReference type="GO" id="GO:0005829">
    <property type="term" value="C:cytosol"/>
    <property type="evidence" value="ECO:0007669"/>
    <property type="project" value="TreeGrafter"/>
</dbReference>
<dbReference type="NCBIfam" id="TIGR00103">
    <property type="entry name" value="DNA_YbaB_EbfC"/>
    <property type="match status" value="1"/>
</dbReference>
<evidence type="ECO:0000313" key="4">
    <source>
        <dbReference type="EMBL" id="MCC0177691.1"/>
    </source>
</evidence>
<evidence type="ECO:0000256" key="2">
    <source>
        <dbReference type="HAMAP-Rule" id="MF_00274"/>
    </source>
</evidence>